<evidence type="ECO:0000256" key="1">
    <source>
        <dbReference type="SAM" id="MobiDB-lite"/>
    </source>
</evidence>
<organism evidence="3 4">
    <name type="scientific">Lophium mytilinum</name>
    <dbReference type="NCBI Taxonomy" id="390894"/>
    <lineage>
        <taxon>Eukaryota</taxon>
        <taxon>Fungi</taxon>
        <taxon>Dikarya</taxon>
        <taxon>Ascomycota</taxon>
        <taxon>Pezizomycotina</taxon>
        <taxon>Dothideomycetes</taxon>
        <taxon>Pleosporomycetidae</taxon>
        <taxon>Mytilinidiales</taxon>
        <taxon>Mytilinidiaceae</taxon>
        <taxon>Lophium</taxon>
    </lineage>
</organism>
<keyword evidence="2" id="KW-0472">Membrane</keyword>
<keyword evidence="2" id="KW-0812">Transmembrane</keyword>
<protein>
    <submittedName>
        <fullName evidence="3">Uncharacterized protein</fullName>
    </submittedName>
</protein>
<dbReference type="Proteomes" id="UP000799750">
    <property type="component" value="Unassembled WGS sequence"/>
</dbReference>
<feature type="transmembrane region" description="Helical" evidence="2">
    <location>
        <begin position="571"/>
        <end position="594"/>
    </location>
</feature>
<dbReference type="AlphaFoldDB" id="A0A6A6R763"/>
<evidence type="ECO:0000313" key="3">
    <source>
        <dbReference type="EMBL" id="KAF2499710.1"/>
    </source>
</evidence>
<feature type="region of interest" description="Disordered" evidence="1">
    <location>
        <begin position="1"/>
        <end position="76"/>
    </location>
</feature>
<proteinExistence type="predicted"/>
<keyword evidence="4" id="KW-1185">Reference proteome</keyword>
<evidence type="ECO:0000256" key="2">
    <source>
        <dbReference type="SAM" id="Phobius"/>
    </source>
</evidence>
<sequence>MSSPSSPAPTIHSLTFPTTTPSQSPPPSVQSASVSRQSTARPNIANSTTVGSHSSRHSSTPQAIPPSSTAANTAVGHPGSFPTLSTKPSSFKRAILCRVTSWNFLFIAVIVYVVTLGVAASATSRRTLLGLVSASVGTWFLTVLSKLGDITFALAVNQASDSIAWGQLEENLDKIGAVQRDSPSLLNFLSIHSSTGPFGLIRILLASRGMEPDRRTILRLLNVFRLLFIIGLIPGPGVILMADVNQKDLFFPVEAMDVTAGLGIYDPNLAKIYATESSFQTIPMVQGLLSDTTIVHRVDPISESCRATNSCTSYLISGAYNTVRPLPFTTRSDDAPSFKIYNAPAYQIDMWDPPSNLSFGKTDCSTYGGNFNGSQGLALCNAKSKENELVSGLAWCASGLSANGTCLDPVSMSGSATQANSWATSWSIWRRTSTVTFSRTSFVIQDVQDLGTPSPQVISPTDLFIAYDLMFYKPSPVSNFTRCDLSSERYAVIQNVAAELYAWNDNSTSNLSQGRSTLRNILAIPLFLFTPTIRVKGLDTSTNETQLGLPDENHVTGAYCMRSHRSVPGRWTVIAYGIVGGITLLLAAVAYLVAARWPKPRTTEFPMLDFAALTQGCDRNGTVVTWATDLPRERDYGNGLMLEKVRDLRVGLQDG</sequence>
<gene>
    <name evidence="3" type="ORF">BU16DRAFT_558019</name>
</gene>
<accession>A0A6A6R763</accession>
<feature type="transmembrane region" description="Helical" evidence="2">
    <location>
        <begin position="185"/>
        <end position="205"/>
    </location>
</feature>
<reference evidence="3" key="1">
    <citation type="journal article" date="2020" name="Stud. Mycol.">
        <title>101 Dothideomycetes genomes: a test case for predicting lifestyles and emergence of pathogens.</title>
        <authorList>
            <person name="Haridas S."/>
            <person name="Albert R."/>
            <person name="Binder M."/>
            <person name="Bloem J."/>
            <person name="Labutti K."/>
            <person name="Salamov A."/>
            <person name="Andreopoulos B."/>
            <person name="Baker S."/>
            <person name="Barry K."/>
            <person name="Bills G."/>
            <person name="Bluhm B."/>
            <person name="Cannon C."/>
            <person name="Castanera R."/>
            <person name="Culley D."/>
            <person name="Daum C."/>
            <person name="Ezra D."/>
            <person name="Gonzalez J."/>
            <person name="Henrissat B."/>
            <person name="Kuo A."/>
            <person name="Liang C."/>
            <person name="Lipzen A."/>
            <person name="Lutzoni F."/>
            <person name="Magnuson J."/>
            <person name="Mondo S."/>
            <person name="Nolan M."/>
            <person name="Ohm R."/>
            <person name="Pangilinan J."/>
            <person name="Park H.-J."/>
            <person name="Ramirez L."/>
            <person name="Alfaro M."/>
            <person name="Sun H."/>
            <person name="Tritt A."/>
            <person name="Yoshinaga Y."/>
            <person name="Zwiers L.-H."/>
            <person name="Turgeon B."/>
            <person name="Goodwin S."/>
            <person name="Spatafora J."/>
            <person name="Crous P."/>
            <person name="Grigoriev I."/>
        </authorList>
    </citation>
    <scope>NUCLEOTIDE SEQUENCE</scope>
    <source>
        <strain evidence="3">CBS 269.34</strain>
    </source>
</reference>
<dbReference type="EMBL" id="MU004184">
    <property type="protein sequence ID" value="KAF2499710.1"/>
    <property type="molecule type" value="Genomic_DNA"/>
</dbReference>
<evidence type="ECO:0000313" key="4">
    <source>
        <dbReference type="Proteomes" id="UP000799750"/>
    </source>
</evidence>
<keyword evidence="2" id="KW-1133">Transmembrane helix</keyword>
<feature type="compositionally biased region" description="Low complexity" evidence="1">
    <location>
        <begin position="29"/>
        <end position="41"/>
    </location>
</feature>
<feature type="transmembrane region" description="Helical" evidence="2">
    <location>
        <begin position="102"/>
        <end position="120"/>
    </location>
</feature>
<name>A0A6A6R763_9PEZI</name>
<feature type="compositionally biased region" description="Polar residues" evidence="1">
    <location>
        <begin position="44"/>
        <end position="72"/>
    </location>
</feature>
<dbReference type="OrthoDB" id="5139479at2759"/>
<feature type="transmembrane region" description="Helical" evidence="2">
    <location>
        <begin position="217"/>
        <end position="242"/>
    </location>
</feature>
<feature type="transmembrane region" description="Helical" evidence="2">
    <location>
        <begin position="127"/>
        <end position="144"/>
    </location>
</feature>